<dbReference type="SUPFAM" id="SSF48576">
    <property type="entry name" value="Terpenoid synthases"/>
    <property type="match status" value="1"/>
</dbReference>
<accession>A0ABC8S6X7</accession>
<dbReference type="CDD" id="cd00867">
    <property type="entry name" value="Trans_IPPS"/>
    <property type="match status" value="1"/>
</dbReference>
<dbReference type="Pfam" id="PF00348">
    <property type="entry name" value="polyprenyl_synt"/>
    <property type="match status" value="1"/>
</dbReference>
<proteinExistence type="inferred from homology"/>
<evidence type="ECO:0000256" key="3">
    <source>
        <dbReference type="ARBA" id="ARBA00022723"/>
    </source>
</evidence>
<keyword evidence="6" id="KW-1185">Reference proteome</keyword>
<keyword evidence="4" id="KW-0460">Magnesium</keyword>
<comment type="cofactor">
    <cofactor evidence="1">
        <name>Mg(2+)</name>
        <dbReference type="ChEBI" id="CHEBI:18420"/>
    </cofactor>
</comment>
<dbReference type="InterPro" id="IPR000092">
    <property type="entry name" value="Polyprenyl_synt"/>
</dbReference>
<comment type="similarity">
    <text evidence="2">Belongs to the FPP/GGPP synthase family.</text>
</comment>
<dbReference type="PANTHER" id="PTHR43281">
    <property type="entry name" value="FARNESYL DIPHOSPHATE SYNTHASE"/>
    <property type="match status" value="1"/>
</dbReference>
<dbReference type="GO" id="GO:0046872">
    <property type="term" value="F:metal ion binding"/>
    <property type="evidence" value="ECO:0007669"/>
    <property type="project" value="UniProtKB-KW"/>
</dbReference>
<dbReference type="EMBL" id="CAUOFW020002280">
    <property type="protein sequence ID" value="CAK9152575.1"/>
    <property type="molecule type" value="Genomic_DNA"/>
</dbReference>
<gene>
    <name evidence="5" type="ORF">ILEXP_LOCUS20803</name>
</gene>
<reference evidence="5 6" key="1">
    <citation type="submission" date="2024-02" db="EMBL/GenBank/DDBJ databases">
        <authorList>
            <person name="Vignale AGUSTIN F."/>
            <person name="Sosa J E."/>
            <person name="Modenutti C."/>
        </authorList>
    </citation>
    <scope>NUCLEOTIDE SEQUENCE [LARGE SCALE GENOMIC DNA]</scope>
</reference>
<dbReference type="InterPro" id="IPR008949">
    <property type="entry name" value="Isoprenoid_synthase_dom_sf"/>
</dbReference>
<dbReference type="Proteomes" id="UP001642360">
    <property type="component" value="Unassembled WGS sequence"/>
</dbReference>
<comment type="caution">
    <text evidence="5">The sequence shown here is derived from an EMBL/GenBank/DDBJ whole genome shotgun (WGS) entry which is preliminary data.</text>
</comment>
<evidence type="ECO:0000256" key="2">
    <source>
        <dbReference type="ARBA" id="ARBA00006706"/>
    </source>
</evidence>
<dbReference type="PANTHER" id="PTHR43281:SF28">
    <property type="entry name" value="GERANYLGERANYL PYROPHOSPHATE SYNTHASE, CHLOROPLASTIC-LIKE"/>
    <property type="match status" value="1"/>
</dbReference>
<keyword evidence="3" id="KW-0479">Metal-binding</keyword>
<evidence type="ECO:0000313" key="6">
    <source>
        <dbReference type="Proteomes" id="UP001642360"/>
    </source>
</evidence>
<evidence type="ECO:0000256" key="4">
    <source>
        <dbReference type="ARBA" id="ARBA00022842"/>
    </source>
</evidence>
<sequence>MELGLSLGDSTKPFEFLTKNQELTNNTVGELAKSIGTEGLVARQVVDMASTAVSIVGMEELEFIHLHKTATLLEAAMVPGAILGGGDAAKVEKLRKFASFGLLFHVVDDILDVTKSSHGSA</sequence>
<organism evidence="5 6">
    <name type="scientific">Ilex paraguariensis</name>
    <name type="common">yerba mate</name>
    <dbReference type="NCBI Taxonomy" id="185542"/>
    <lineage>
        <taxon>Eukaryota</taxon>
        <taxon>Viridiplantae</taxon>
        <taxon>Streptophyta</taxon>
        <taxon>Embryophyta</taxon>
        <taxon>Tracheophyta</taxon>
        <taxon>Spermatophyta</taxon>
        <taxon>Magnoliopsida</taxon>
        <taxon>eudicotyledons</taxon>
        <taxon>Gunneridae</taxon>
        <taxon>Pentapetalae</taxon>
        <taxon>asterids</taxon>
        <taxon>campanulids</taxon>
        <taxon>Aquifoliales</taxon>
        <taxon>Aquifoliaceae</taxon>
        <taxon>Ilex</taxon>
    </lineage>
</organism>
<protein>
    <submittedName>
        <fullName evidence="5">Uncharacterized protein</fullName>
    </submittedName>
</protein>
<dbReference type="Gene3D" id="1.10.600.10">
    <property type="entry name" value="Farnesyl Diphosphate Synthase"/>
    <property type="match status" value="1"/>
</dbReference>
<evidence type="ECO:0000313" key="5">
    <source>
        <dbReference type="EMBL" id="CAK9152575.1"/>
    </source>
</evidence>
<dbReference type="AlphaFoldDB" id="A0ABC8S6X7"/>
<name>A0ABC8S6X7_9AQUA</name>
<evidence type="ECO:0000256" key="1">
    <source>
        <dbReference type="ARBA" id="ARBA00001946"/>
    </source>
</evidence>